<protein>
    <submittedName>
        <fullName evidence="7">Succinate-semialdehyde dehydrogenase</fullName>
    </submittedName>
</protein>
<feature type="region of interest" description="Disordered" evidence="5">
    <location>
        <begin position="1"/>
        <end position="29"/>
    </location>
</feature>
<name>K6XEW1_9MICO</name>
<dbReference type="AlphaFoldDB" id="K6XEW1"/>
<evidence type="ECO:0000256" key="4">
    <source>
        <dbReference type="RuleBase" id="RU003345"/>
    </source>
</evidence>
<evidence type="ECO:0000256" key="2">
    <source>
        <dbReference type="ARBA" id="ARBA00023002"/>
    </source>
</evidence>
<evidence type="ECO:0000256" key="1">
    <source>
        <dbReference type="ARBA" id="ARBA00009986"/>
    </source>
</evidence>
<dbReference type="Pfam" id="PF00171">
    <property type="entry name" value="Aldedh"/>
    <property type="match status" value="1"/>
</dbReference>
<sequence>MATHVGEGFDGPARHNPAAEPGQPTAGTFALDPHWVEQLRRHAICSPRAKTMDTITPMTGRVLARLPVSSAEDVEQAYRGARAIQPAWAQLPVRLRAQIFSRLHDLLLDRQGELLDLIQLESGKARYAAFEEVVDAALVCRHYARVAPKLLAPQRRAGVFPGLTRVEQVRHPHGVVGIVAPWNYPLSMALTDAIPALLAGNTVVLRPDPQASLTALLVADLLARAGLPSRVLQIVLGPGPTTGAAVLEHADYVMFTGSTATGRLVARDAGARLIGASLELGGKNPMYVAADADLDRAAEGAVRACFSSAGQLCMSIERLLLHEDIADAFLERFLTRVQSLGLGTNLTFEADMGSLISQAQLDRVEGQVRDALERGAVVLAGGRARPDVGPWFYEPTVLTDVQESMTLCRTETFGPVVAVYRVGSDAEAIARANDTEYGLNASVWTRDGARGRRIAAAIRAGTVNVNEGYGAAYASVDAPMGGMGVSGIGRRHGDEGLLKYTQVQTIATQRGLGLGVPEGIPTERFAAGMTGVLRVMKALGGR</sequence>
<comment type="similarity">
    <text evidence="1 4">Belongs to the aldehyde dehydrogenase family.</text>
</comment>
<evidence type="ECO:0000256" key="3">
    <source>
        <dbReference type="PROSITE-ProRule" id="PRU10007"/>
    </source>
</evidence>
<keyword evidence="2 4" id="KW-0560">Oxidoreductase</keyword>
<evidence type="ECO:0000313" key="8">
    <source>
        <dbReference type="Proteomes" id="UP000008366"/>
    </source>
</evidence>
<dbReference type="InterPro" id="IPR015590">
    <property type="entry name" value="Aldehyde_DH_dom"/>
</dbReference>
<dbReference type="InterPro" id="IPR016161">
    <property type="entry name" value="Ald_DH/histidinol_DH"/>
</dbReference>
<dbReference type="PANTHER" id="PTHR11699">
    <property type="entry name" value="ALDEHYDE DEHYDROGENASE-RELATED"/>
    <property type="match status" value="1"/>
</dbReference>
<dbReference type="InterPro" id="IPR016163">
    <property type="entry name" value="Ald_DH_C"/>
</dbReference>
<accession>K6XEW1</accession>
<evidence type="ECO:0000313" key="7">
    <source>
        <dbReference type="EMBL" id="GAB97334.1"/>
    </source>
</evidence>
<dbReference type="NCBIfam" id="NF006916">
    <property type="entry name" value="PRK09407.1"/>
    <property type="match status" value="1"/>
</dbReference>
<dbReference type="Gene3D" id="3.40.605.10">
    <property type="entry name" value="Aldehyde Dehydrogenase, Chain A, domain 1"/>
    <property type="match status" value="1"/>
</dbReference>
<keyword evidence="8" id="KW-1185">Reference proteome</keyword>
<comment type="caution">
    <text evidence="7">The sequence shown here is derived from an EMBL/GenBank/DDBJ whole genome shotgun (WGS) entry which is preliminary data.</text>
</comment>
<dbReference type="InterPro" id="IPR016162">
    <property type="entry name" value="Ald_DH_N"/>
</dbReference>
<dbReference type="PROSITE" id="PS00687">
    <property type="entry name" value="ALDEHYDE_DEHYDR_GLU"/>
    <property type="match status" value="1"/>
</dbReference>
<dbReference type="eggNOG" id="COG1012">
    <property type="taxonomic scope" value="Bacteria"/>
</dbReference>
<dbReference type="FunFam" id="3.40.309.10:FF:000009">
    <property type="entry name" value="Aldehyde dehydrogenase A"/>
    <property type="match status" value="1"/>
</dbReference>
<dbReference type="STRING" id="1184609.KILIM_065_00100"/>
<feature type="domain" description="Aldehyde dehydrogenase" evidence="6">
    <location>
        <begin position="48"/>
        <end position="506"/>
    </location>
</feature>
<feature type="active site" evidence="3">
    <location>
        <position position="279"/>
    </location>
</feature>
<dbReference type="InterPro" id="IPR029510">
    <property type="entry name" value="Ald_DH_CS_GLU"/>
</dbReference>
<dbReference type="GO" id="GO:0016620">
    <property type="term" value="F:oxidoreductase activity, acting on the aldehyde or oxo group of donors, NAD or NADP as acceptor"/>
    <property type="evidence" value="ECO:0007669"/>
    <property type="project" value="InterPro"/>
</dbReference>
<dbReference type="Proteomes" id="UP000008366">
    <property type="component" value="Unassembled WGS sequence"/>
</dbReference>
<gene>
    <name evidence="7" type="primary">gabD</name>
    <name evidence="7" type="ORF">KILIM_065_00100</name>
</gene>
<evidence type="ECO:0000256" key="5">
    <source>
        <dbReference type="SAM" id="MobiDB-lite"/>
    </source>
</evidence>
<dbReference type="EMBL" id="BAHD01000065">
    <property type="protein sequence ID" value="GAB97334.1"/>
    <property type="molecule type" value="Genomic_DNA"/>
</dbReference>
<proteinExistence type="inferred from homology"/>
<evidence type="ECO:0000259" key="6">
    <source>
        <dbReference type="Pfam" id="PF00171"/>
    </source>
</evidence>
<reference evidence="7 8" key="1">
    <citation type="submission" date="2012-08" db="EMBL/GenBank/DDBJ databases">
        <title>Whole genome shotgun sequence of Kineosphaera limosa NBRC 100340.</title>
        <authorList>
            <person name="Yoshida I."/>
            <person name="Isaki S."/>
            <person name="Hosoyama A."/>
            <person name="Tsuchikane K."/>
            <person name="Katsumata H."/>
            <person name="Ando Y."/>
            <person name="Ohji S."/>
            <person name="Hamada M."/>
            <person name="Tamura T."/>
            <person name="Yamazoe A."/>
            <person name="Yamazaki S."/>
            <person name="Fujita N."/>
        </authorList>
    </citation>
    <scope>NUCLEOTIDE SEQUENCE [LARGE SCALE GENOMIC DNA]</scope>
    <source>
        <strain evidence="7 8">NBRC 100340</strain>
    </source>
</reference>
<organism evidence="7 8">
    <name type="scientific">Kineosphaera limosa NBRC 100340</name>
    <dbReference type="NCBI Taxonomy" id="1184609"/>
    <lineage>
        <taxon>Bacteria</taxon>
        <taxon>Bacillati</taxon>
        <taxon>Actinomycetota</taxon>
        <taxon>Actinomycetes</taxon>
        <taxon>Micrococcales</taxon>
        <taxon>Dermatophilaceae</taxon>
        <taxon>Kineosphaera</taxon>
    </lineage>
</organism>
<dbReference type="SUPFAM" id="SSF53720">
    <property type="entry name" value="ALDH-like"/>
    <property type="match status" value="1"/>
</dbReference>
<dbReference type="CDD" id="cd07101">
    <property type="entry name" value="ALDH_SSADH2_GabD2"/>
    <property type="match status" value="1"/>
</dbReference>
<dbReference type="Gene3D" id="3.40.309.10">
    <property type="entry name" value="Aldehyde Dehydrogenase, Chain A, domain 2"/>
    <property type="match status" value="1"/>
</dbReference>